<feature type="chain" id="PRO_5033015014" evidence="9">
    <location>
        <begin position="21"/>
        <end position="406"/>
    </location>
</feature>
<evidence type="ECO:0000256" key="9">
    <source>
        <dbReference type="SAM" id="SignalP"/>
    </source>
</evidence>
<keyword evidence="7" id="KW-0998">Cell outer membrane</keyword>
<name>A0A7S7LX05_9BACT</name>
<comment type="similarity">
    <text evidence="2">Belongs to the outer membrane factor (OMF) (TC 1.B.17) family.</text>
</comment>
<dbReference type="GO" id="GO:0015562">
    <property type="term" value="F:efflux transmembrane transporter activity"/>
    <property type="evidence" value="ECO:0007669"/>
    <property type="project" value="InterPro"/>
</dbReference>
<evidence type="ECO:0000256" key="2">
    <source>
        <dbReference type="ARBA" id="ARBA00007613"/>
    </source>
</evidence>
<gene>
    <name evidence="10" type="ORF">HUE88_04435</name>
</gene>
<dbReference type="Gene3D" id="1.20.1600.10">
    <property type="entry name" value="Outer membrane efflux proteins (OEP)"/>
    <property type="match status" value="1"/>
</dbReference>
<feature type="signal peptide" evidence="9">
    <location>
        <begin position="1"/>
        <end position="20"/>
    </location>
</feature>
<dbReference type="Proteomes" id="UP000593994">
    <property type="component" value="Chromosome"/>
</dbReference>
<dbReference type="PANTHER" id="PTHR30026:SF20">
    <property type="entry name" value="OUTER MEMBRANE PROTEIN TOLC"/>
    <property type="match status" value="1"/>
</dbReference>
<reference evidence="10 11" key="1">
    <citation type="submission" date="2020-05" db="EMBL/GenBank/DDBJ databases">
        <title>Sulfurimonas marisnigri, sp. nov., and Sulfurimonas baltica, sp. nov., manganese oxide reducing chemolithoautotrophs of the class Epsilonproteobacteria isolated from the pelagic redoxclines of the Black and Baltic Seas and emended description of the genus Sulfurimonas.</title>
        <authorList>
            <person name="Henkel J.V."/>
            <person name="Laudan C."/>
            <person name="Werner J."/>
            <person name="Neu T."/>
            <person name="Plewe S."/>
            <person name="Sproer C."/>
            <person name="Bunk B."/>
            <person name="Schulz-Vogt H.N."/>
        </authorList>
    </citation>
    <scope>NUCLEOTIDE SEQUENCE [LARGE SCALE GENOMIC DNA]</scope>
    <source>
        <strain evidence="10 11">GD2</strain>
    </source>
</reference>
<keyword evidence="3" id="KW-0813">Transport</keyword>
<dbReference type="KEGG" id="sbal:HUE88_04435"/>
<dbReference type="AlphaFoldDB" id="A0A7S7LX05"/>
<dbReference type="InterPro" id="IPR051906">
    <property type="entry name" value="TolC-like"/>
</dbReference>
<dbReference type="GO" id="GO:0015288">
    <property type="term" value="F:porin activity"/>
    <property type="evidence" value="ECO:0007669"/>
    <property type="project" value="TreeGrafter"/>
</dbReference>
<feature type="coiled-coil region" evidence="8">
    <location>
        <begin position="318"/>
        <end position="345"/>
    </location>
</feature>
<organism evidence="10 11">
    <name type="scientific">Candidatus Sulfurimonas baltica</name>
    <dbReference type="NCBI Taxonomy" id="2740404"/>
    <lineage>
        <taxon>Bacteria</taxon>
        <taxon>Pseudomonadati</taxon>
        <taxon>Campylobacterota</taxon>
        <taxon>Epsilonproteobacteria</taxon>
        <taxon>Campylobacterales</taxon>
        <taxon>Sulfurimonadaceae</taxon>
        <taxon>Sulfurimonas</taxon>
    </lineage>
</organism>
<evidence type="ECO:0000313" key="10">
    <source>
        <dbReference type="EMBL" id="QOY52940.1"/>
    </source>
</evidence>
<dbReference type="EMBL" id="CP054492">
    <property type="protein sequence ID" value="QOY52940.1"/>
    <property type="molecule type" value="Genomic_DNA"/>
</dbReference>
<proteinExistence type="inferred from homology"/>
<dbReference type="Pfam" id="PF02321">
    <property type="entry name" value="OEP"/>
    <property type="match status" value="1"/>
</dbReference>
<sequence length="406" mass="47198">MKVLNLLIALLLLCNSSLLADEKKLEEYISDNKKEQFDYDYQKNEAESSKLRDSWIAPLNLNYSYSKSNPYDNKQTQQSAGISMAQPIFQSGGIYYGIKFAEASRLYSNYSIDVAKRKLAKDAVSLLMQIQQIDLKESKQKIVIKNSEINLAQKQENYLNGQLDSGFLDNAIIERNIAIQALYDIQTNKERIISKFNAISDMNYMDAYIPHLKLLSLEQFLEYNIILNMSNSEIEKNRYSKDVIVAKYLPKVSLTAGYTWQESQNQQFTPNSPSVSNETDYYNYGIKAYMPLDINSFKDIESARVDYLKSKVTIEDRKRELKAIFEQVMQNIENFEKKKQLSSENMDIYIRLLSQTNELHVAGYKTEYDVELLQNSVNIQVIDVKIFELDKQLELLTLYEMYKNEI</sequence>
<dbReference type="PANTHER" id="PTHR30026">
    <property type="entry name" value="OUTER MEMBRANE PROTEIN TOLC"/>
    <property type="match status" value="1"/>
</dbReference>
<keyword evidence="5" id="KW-0812">Transmembrane</keyword>
<evidence type="ECO:0000256" key="1">
    <source>
        <dbReference type="ARBA" id="ARBA00004442"/>
    </source>
</evidence>
<keyword evidence="9" id="KW-0732">Signal</keyword>
<keyword evidence="11" id="KW-1185">Reference proteome</keyword>
<accession>A0A7S7LX05</accession>
<evidence type="ECO:0000256" key="7">
    <source>
        <dbReference type="ARBA" id="ARBA00023237"/>
    </source>
</evidence>
<evidence type="ECO:0000313" key="11">
    <source>
        <dbReference type="Proteomes" id="UP000593994"/>
    </source>
</evidence>
<keyword evidence="8" id="KW-0175">Coiled coil</keyword>
<evidence type="ECO:0000256" key="6">
    <source>
        <dbReference type="ARBA" id="ARBA00023136"/>
    </source>
</evidence>
<evidence type="ECO:0000256" key="8">
    <source>
        <dbReference type="SAM" id="Coils"/>
    </source>
</evidence>
<evidence type="ECO:0000256" key="3">
    <source>
        <dbReference type="ARBA" id="ARBA00022448"/>
    </source>
</evidence>
<evidence type="ECO:0000256" key="4">
    <source>
        <dbReference type="ARBA" id="ARBA00022452"/>
    </source>
</evidence>
<keyword evidence="4" id="KW-1134">Transmembrane beta strand</keyword>
<dbReference type="GO" id="GO:1990281">
    <property type="term" value="C:efflux pump complex"/>
    <property type="evidence" value="ECO:0007669"/>
    <property type="project" value="TreeGrafter"/>
</dbReference>
<dbReference type="SUPFAM" id="SSF56954">
    <property type="entry name" value="Outer membrane efflux proteins (OEP)"/>
    <property type="match status" value="1"/>
</dbReference>
<evidence type="ECO:0000256" key="5">
    <source>
        <dbReference type="ARBA" id="ARBA00022692"/>
    </source>
</evidence>
<protein>
    <submittedName>
        <fullName evidence="10">TolC family protein</fullName>
    </submittedName>
</protein>
<dbReference type="GO" id="GO:0009279">
    <property type="term" value="C:cell outer membrane"/>
    <property type="evidence" value="ECO:0007669"/>
    <property type="project" value="UniProtKB-SubCell"/>
</dbReference>
<keyword evidence="6" id="KW-0472">Membrane</keyword>
<dbReference type="InterPro" id="IPR003423">
    <property type="entry name" value="OMP_efflux"/>
</dbReference>
<comment type="subcellular location">
    <subcellularLocation>
        <location evidence="1">Cell outer membrane</location>
    </subcellularLocation>
</comment>
<dbReference type="RefSeq" id="WP_194371468.1">
    <property type="nucleotide sequence ID" value="NZ_CP054492.1"/>
</dbReference>